<dbReference type="Pfam" id="PF03087">
    <property type="entry name" value="BPS1"/>
    <property type="match status" value="1"/>
</dbReference>
<dbReference type="InterPro" id="IPR004320">
    <property type="entry name" value="BPS1_pln"/>
</dbReference>
<keyword evidence="3" id="KW-1185">Reference proteome</keyword>
<proteinExistence type="predicted"/>
<comment type="caution">
    <text evidence="2">The sequence shown here is derived from an EMBL/GenBank/DDBJ whole genome shotgun (WGS) entry which is preliminary data.</text>
</comment>
<reference evidence="2" key="1">
    <citation type="submission" date="2023-07" db="EMBL/GenBank/DDBJ databases">
        <title>draft genome sequence of fig (Ficus carica).</title>
        <authorList>
            <person name="Takahashi T."/>
            <person name="Nishimura K."/>
        </authorList>
    </citation>
    <scope>NUCLEOTIDE SEQUENCE</scope>
</reference>
<sequence length="152" mass="17348">MKELAFFLFRFQFGEVSSPFTPNHFGYDSPNHIEQKLASQLGDPYLVVGRHFINIAIASRSNSSCWSLVSKMMIKVNKVSCEEVINKLNEFASTDAALNLLIVKKSDCTSEENAQIELQKLEMCIQDLEEGVESLYRRLIKTRVSLFNILNH</sequence>
<evidence type="ECO:0000313" key="3">
    <source>
        <dbReference type="Proteomes" id="UP001187192"/>
    </source>
</evidence>
<dbReference type="EMBL" id="BTGU01000007">
    <property type="protein sequence ID" value="GMN38268.1"/>
    <property type="molecule type" value="Genomic_DNA"/>
</dbReference>
<name>A0AA87ZLE5_FICCA</name>
<evidence type="ECO:0000313" key="2">
    <source>
        <dbReference type="EMBL" id="GMN38268.1"/>
    </source>
</evidence>
<protein>
    <submittedName>
        <fullName evidence="2">Uncharacterized protein</fullName>
    </submittedName>
</protein>
<gene>
    <name evidence="2" type="ORF">TIFTF001_007520</name>
</gene>
<dbReference type="PANTHER" id="PTHR33070:SF129">
    <property type="entry name" value="DUF241 DOMAIN PROTEIN"/>
    <property type="match status" value="1"/>
</dbReference>
<feature type="coiled-coil region" evidence="1">
    <location>
        <begin position="111"/>
        <end position="138"/>
    </location>
</feature>
<keyword evidence="1" id="KW-0175">Coiled coil</keyword>
<accession>A0AA87ZLE5</accession>
<organism evidence="2 3">
    <name type="scientific">Ficus carica</name>
    <name type="common">Common fig</name>
    <dbReference type="NCBI Taxonomy" id="3494"/>
    <lineage>
        <taxon>Eukaryota</taxon>
        <taxon>Viridiplantae</taxon>
        <taxon>Streptophyta</taxon>
        <taxon>Embryophyta</taxon>
        <taxon>Tracheophyta</taxon>
        <taxon>Spermatophyta</taxon>
        <taxon>Magnoliopsida</taxon>
        <taxon>eudicotyledons</taxon>
        <taxon>Gunneridae</taxon>
        <taxon>Pentapetalae</taxon>
        <taxon>rosids</taxon>
        <taxon>fabids</taxon>
        <taxon>Rosales</taxon>
        <taxon>Moraceae</taxon>
        <taxon>Ficeae</taxon>
        <taxon>Ficus</taxon>
    </lineage>
</organism>
<evidence type="ECO:0000256" key="1">
    <source>
        <dbReference type="SAM" id="Coils"/>
    </source>
</evidence>
<dbReference type="GO" id="GO:0048364">
    <property type="term" value="P:root development"/>
    <property type="evidence" value="ECO:0007669"/>
    <property type="project" value="InterPro"/>
</dbReference>
<dbReference type="GO" id="GO:0048367">
    <property type="term" value="P:shoot system development"/>
    <property type="evidence" value="ECO:0007669"/>
    <property type="project" value="InterPro"/>
</dbReference>
<dbReference type="AlphaFoldDB" id="A0AA87ZLE5"/>
<dbReference type="PANTHER" id="PTHR33070">
    <property type="entry name" value="OS06G0725500 PROTEIN"/>
    <property type="match status" value="1"/>
</dbReference>
<dbReference type="Proteomes" id="UP001187192">
    <property type="component" value="Unassembled WGS sequence"/>
</dbReference>